<organism evidence="2 3">
    <name type="scientific">Phaeosphaeria nodorum (strain SN15 / ATCC MYA-4574 / FGSC 10173)</name>
    <name type="common">Glume blotch fungus</name>
    <name type="synonym">Parastagonospora nodorum</name>
    <dbReference type="NCBI Taxonomy" id="321614"/>
    <lineage>
        <taxon>Eukaryota</taxon>
        <taxon>Fungi</taxon>
        <taxon>Dikarya</taxon>
        <taxon>Ascomycota</taxon>
        <taxon>Pezizomycotina</taxon>
        <taxon>Dothideomycetes</taxon>
        <taxon>Pleosporomycetidae</taxon>
        <taxon>Pleosporales</taxon>
        <taxon>Pleosporineae</taxon>
        <taxon>Phaeosphaeriaceae</taxon>
        <taxon>Parastagonospora</taxon>
    </lineage>
</organism>
<feature type="region of interest" description="Disordered" evidence="1">
    <location>
        <begin position="1"/>
        <end position="48"/>
    </location>
</feature>
<proteinExistence type="predicted"/>
<evidence type="ECO:0000256" key="1">
    <source>
        <dbReference type="SAM" id="MobiDB-lite"/>
    </source>
</evidence>
<accession>A0A7U2F7P1</accession>
<dbReference type="Proteomes" id="UP000663193">
    <property type="component" value="Chromosome 10"/>
</dbReference>
<evidence type="ECO:0000313" key="2">
    <source>
        <dbReference type="EMBL" id="QRD00263.1"/>
    </source>
</evidence>
<dbReference type="EMBL" id="CP069032">
    <property type="protein sequence ID" value="QRD00263.1"/>
    <property type="molecule type" value="Genomic_DNA"/>
</dbReference>
<reference evidence="3" key="1">
    <citation type="journal article" date="2021" name="BMC Genomics">
        <title>Chromosome-level genome assembly and manually-curated proteome of model necrotroph Parastagonospora nodorum Sn15 reveals a genome-wide trove of candidate effector homologs, and redundancy of virulence-related functions within an accessory chromosome.</title>
        <authorList>
            <person name="Bertazzoni S."/>
            <person name="Jones D.A.B."/>
            <person name="Phan H.T."/>
            <person name="Tan K.-C."/>
            <person name="Hane J.K."/>
        </authorList>
    </citation>
    <scope>NUCLEOTIDE SEQUENCE [LARGE SCALE GENOMIC DNA]</scope>
    <source>
        <strain evidence="3">SN15 / ATCC MYA-4574 / FGSC 10173)</strain>
    </source>
</reference>
<sequence>MWNWMGGESQGGIGWSNGLTGEVERRGGLTGGRCDGRTSSKASKRHWVRQSPVIDGGSLRKTVRVR</sequence>
<gene>
    <name evidence="2" type="ORF">JI435_414920</name>
</gene>
<evidence type="ECO:0000313" key="3">
    <source>
        <dbReference type="Proteomes" id="UP000663193"/>
    </source>
</evidence>
<dbReference type="AlphaFoldDB" id="A0A7U2F7P1"/>
<name>A0A7U2F7P1_PHANO</name>
<protein>
    <submittedName>
        <fullName evidence="2">Uncharacterized protein</fullName>
    </submittedName>
</protein>
<dbReference type="VEuPathDB" id="FungiDB:JI435_414920"/>
<keyword evidence="3" id="KW-1185">Reference proteome</keyword>